<comment type="caution">
    <text evidence="6">The sequence shown here is derived from an EMBL/GenBank/DDBJ whole genome shotgun (WGS) entry which is preliminary data.</text>
</comment>
<organism evidence="6 7">
    <name type="scientific">Luteipulveratus halotolerans</name>
    <dbReference type="NCBI Taxonomy" id="1631356"/>
    <lineage>
        <taxon>Bacteria</taxon>
        <taxon>Bacillati</taxon>
        <taxon>Actinomycetota</taxon>
        <taxon>Actinomycetes</taxon>
        <taxon>Micrococcales</taxon>
        <taxon>Dermacoccaceae</taxon>
        <taxon>Luteipulveratus</taxon>
    </lineage>
</organism>
<dbReference type="SUPFAM" id="SSF48498">
    <property type="entry name" value="Tetracyclin repressor-like, C-terminal domain"/>
    <property type="match status" value="1"/>
</dbReference>
<dbReference type="Proteomes" id="UP000037397">
    <property type="component" value="Unassembled WGS sequence"/>
</dbReference>
<dbReference type="OrthoDB" id="3869819at2"/>
<dbReference type="AlphaFoldDB" id="A0A0L6CLR3"/>
<dbReference type="GO" id="GO:0000976">
    <property type="term" value="F:transcription cis-regulatory region binding"/>
    <property type="evidence" value="ECO:0007669"/>
    <property type="project" value="TreeGrafter"/>
</dbReference>
<dbReference type="PATRIC" id="fig|1631356.3.peg.3674"/>
<evidence type="ECO:0000256" key="3">
    <source>
        <dbReference type="ARBA" id="ARBA00023163"/>
    </source>
</evidence>
<dbReference type="PROSITE" id="PS50977">
    <property type="entry name" value="HTH_TETR_2"/>
    <property type="match status" value="1"/>
</dbReference>
<evidence type="ECO:0000313" key="7">
    <source>
        <dbReference type="Proteomes" id="UP000037397"/>
    </source>
</evidence>
<dbReference type="Gene3D" id="1.10.357.10">
    <property type="entry name" value="Tetracycline Repressor, domain 2"/>
    <property type="match status" value="1"/>
</dbReference>
<accession>A0A0L6CLR3</accession>
<dbReference type="InterPro" id="IPR050109">
    <property type="entry name" value="HTH-type_TetR-like_transc_reg"/>
</dbReference>
<dbReference type="Pfam" id="PF00440">
    <property type="entry name" value="TetR_N"/>
    <property type="match status" value="1"/>
</dbReference>
<evidence type="ECO:0000256" key="1">
    <source>
        <dbReference type="ARBA" id="ARBA00023015"/>
    </source>
</evidence>
<dbReference type="STRING" id="1631356.VV01_18425"/>
<dbReference type="RefSeq" id="WP_050671163.1">
    <property type="nucleotide sequence ID" value="NZ_LAIR01000002.1"/>
</dbReference>
<dbReference type="InterPro" id="IPR036271">
    <property type="entry name" value="Tet_transcr_reg_TetR-rel_C_sf"/>
</dbReference>
<evidence type="ECO:0000256" key="4">
    <source>
        <dbReference type="PROSITE-ProRule" id="PRU00335"/>
    </source>
</evidence>
<proteinExistence type="predicted"/>
<dbReference type="InterPro" id="IPR001647">
    <property type="entry name" value="HTH_TetR"/>
</dbReference>
<gene>
    <name evidence="6" type="ORF">VV01_18425</name>
</gene>
<sequence length="195" mass="20609">MTDTQQTRAPRADAQRSIAAILSAAEICLTRNAEASVAEIAREAGVGRVTVYGHFPSRADLVGAVFAQVLADADEALATVDLDGEPLDALRRLIGASWQVVHRFQAVLAAAERELSGEQVREHHERHLARLTEVLDRGRSAGVVRDDLPTTWLVTVGMTLMHAAAAEVAAGRLSADDAERAVVATVLSALGSTAA</sequence>
<dbReference type="PANTHER" id="PTHR30055">
    <property type="entry name" value="HTH-TYPE TRANSCRIPTIONAL REGULATOR RUTR"/>
    <property type="match status" value="1"/>
</dbReference>
<dbReference type="InterPro" id="IPR009057">
    <property type="entry name" value="Homeodomain-like_sf"/>
</dbReference>
<keyword evidence="7" id="KW-1185">Reference proteome</keyword>
<dbReference type="PANTHER" id="PTHR30055:SF234">
    <property type="entry name" value="HTH-TYPE TRANSCRIPTIONAL REGULATOR BETI"/>
    <property type="match status" value="1"/>
</dbReference>
<evidence type="ECO:0000313" key="6">
    <source>
        <dbReference type="EMBL" id="KNX38674.1"/>
    </source>
</evidence>
<reference evidence="7" key="1">
    <citation type="submission" date="2015-03" db="EMBL/GenBank/DDBJ databases">
        <title>Luteipulveratus halotolerans sp. nov., a novel actinobacterium (Dermacoccaceae) from Sarawak, Malaysia.</title>
        <authorList>
            <person name="Juboi H."/>
            <person name="Basik A."/>
            <person name="Shamsul S.S."/>
            <person name="Arnold P."/>
            <person name="Schmitt E.K."/>
            <person name="Sanglier J.-J."/>
            <person name="Yeo T."/>
        </authorList>
    </citation>
    <scope>NUCLEOTIDE SEQUENCE [LARGE SCALE GENOMIC DNA]</scope>
    <source>
        <strain evidence="7">C296001</strain>
    </source>
</reference>
<evidence type="ECO:0000256" key="2">
    <source>
        <dbReference type="ARBA" id="ARBA00023125"/>
    </source>
</evidence>
<dbReference type="SUPFAM" id="SSF46689">
    <property type="entry name" value="Homeodomain-like"/>
    <property type="match status" value="1"/>
</dbReference>
<keyword evidence="3" id="KW-0804">Transcription</keyword>
<keyword evidence="2 4" id="KW-0238">DNA-binding</keyword>
<feature type="DNA-binding region" description="H-T-H motif" evidence="4">
    <location>
        <begin position="36"/>
        <end position="55"/>
    </location>
</feature>
<protein>
    <submittedName>
        <fullName evidence="6">TetR family transcriptional regulator</fullName>
    </submittedName>
</protein>
<evidence type="ECO:0000259" key="5">
    <source>
        <dbReference type="PROSITE" id="PS50977"/>
    </source>
</evidence>
<dbReference type="GO" id="GO:0003700">
    <property type="term" value="F:DNA-binding transcription factor activity"/>
    <property type="evidence" value="ECO:0007669"/>
    <property type="project" value="TreeGrafter"/>
</dbReference>
<keyword evidence="1" id="KW-0805">Transcription regulation</keyword>
<feature type="domain" description="HTH tetR-type" evidence="5">
    <location>
        <begin position="15"/>
        <end position="73"/>
    </location>
</feature>
<name>A0A0L6CLR3_9MICO</name>
<dbReference type="EMBL" id="LAIR01000002">
    <property type="protein sequence ID" value="KNX38674.1"/>
    <property type="molecule type" value="Genomic_DNA"/>
</dbReference>